<evidence type="ECO:0000256" key="9">
    <source>
        <dbReference type="ARBA" id="ARBA00022989"/>
    </source>
</evidence>
<feature type="transmembrane region" description="Helical" evidence="17">
    <location>
        <begin position="7"/>
        <end position="28"/>
    </location>
</feature>
<comment type="cofactor">
    <cofactor evidence="17">
        <name>Mn(2+)</name>
        <dbReference type="ChEBI" id="CHEBI:29035"/>
    </cofactor>
    <text evidence="17">The cofactor is mostly bound to the substrate.</text>
</comment>
<evidence type="ECO:0000256" key="3">
    <source>
        <dbReference type="ARBA" id="ARBA00006492"/>
    </source>
</evidence>
<dbReference type="Gene3D" id="3.10.180.20">
    <property type="entry name" value="N-Acetylglucosaminyltransferase I, Domain 2"/>
    <property type="match status" value="1"/>
</dbReference>
<gene>
    <name evidence="18" type="ORF">FSP39_009364</name>
</gene>
<keyword evidence="10 17" id="KW-0333">Golgi apparatus</keyword>
<evidence type="ECO:0000256" key="7">
    <source>
        <dbReference type="ARBA" id="ARBA00022723"/>
    </source>
</evidence>
<comment type="function">
    <text evidence="13 17">Initiates complex N-linked carbohydrate formation. Essential for the conversion of high-mannose to hybrid and complex N-glycans.</text>
</comment>
<evidence type="ECO:0000256" key="10">
    <source>
        <dbReference type="ARBA" id="ARBA00023034"/>
    </source>
</evidence>
<comment type="pathway">
    <text evidence="2 17">Protein modification; protein glycosylation.</text>
</comment>
<comment type="catalytic activity">
    <reaction evidence="16 17">
        <text>N(4)-(alpha-D-Man-(1-&gt;3)-[alpha-D-Man-(1-&gt;3)-[alpha-D-Man-(1-&gt;6)]-alpha-D-Man-(1-&gt;6)]-beta-D-Man-(1-&gt;4)-beta-D-GlcNAc-(1-&gt;4)-beta-D-GlcNAc)-L-asparaginyl-[protein] (N-glucan mannose isomer 5A1,2) + UDP-N-acetyl-alpha-D-glucosamine = N(4)-{beta-D-GlcNAc-(1-&gt;2)-alpha-D-Man-(1-&gt;3)-[alpha-D-Man-(1-&gt;3)-[alpha-D-Man-(1-&gt;6)]-alpha-D-Man-(1-&gt;6)]-beta-D-Man-(1-&gt;4)-beta-D-GlcNAc-(1-&gt;4)-beta-D-GlcNAc}-L-asparaginyl-[protein] + UDP + H(+)</text>
        <dbReference type="Rhea" id="RHEA:11456"/>
        <dbReference type="Rhea" id="RHEA-COMP:14367"/>
        <dbReference type="Rhea" id="RHEA-COMP:14368"/>
        <dbReference type="ChEBI" id="CHEBI:15378"/>
        <dbReference type="ChEBI" id="CHEBI:57705"/>
        <dbReference type="ChEBI" id="CHEBI:58223"/>
        <dbReference type="ChEBI" id="CHEBI:59087"/>
        <dbReference type="ChEBI" id="CHEBI:60625"/>
        <dbReference type="EC" id="2.4.1.101"/>
    </reaction>
</comment>
<keyword evidence="6 17" id="KW-0812">Transmembrane</keyword>
<evidence type="ECO:0000256" key="15">
    <source>
        <dbReference type="ARBA" id="ARBA00041712"/>
    </source>
</evidence>
<evidence type="ECO:0000256" key="2">
    <source>
        <dbReference type="ARBA" id="ARBA00004922"/>
    </source>
</evidence>
<evidence type="ECO:0000313" key="18">
    <source>
        <dbReference type="EMBL" id="KAK3095030.1"/>
    </source>
</evidence>
<dbReference type="PANTHER" id="PTHR10468:SF0">
    <property type="entry name" value="ALPHA-1,3-MANNOSYL-GLYCOPROTEIN 2-BETA-N-ACETYLGLUCOSAMINYLTRANSFERASE"/>
    <property type="match status" value="1"/>
</dbReference>
<dbReference type="GO" id="GO:0006487">
    <property type="term" value="P:protein N-linked glycosylation"/>
    <property type="evidence" value="ECO:0007669"/>
    <property type="project" value="TreeGrafter"/>
</dbReference>
<keyword evidence="12 17" id="KW-0464">Manganese</keyword>
<comment type="similarity">
    <text evidence="3 17">Belongs to the glycosyltransferase 13 family.</text>
</comment>
<evidence type="ECO:0000256" key="17">
    <source>
        <dbReference type="RuleBase" id="RU368119"/>
    </source>
</evidence>
<keyword evidence="19" id="KW-1185">Reference proteome</keyword>
<evidence type="ECO:0000313" key="19">
    <source>
        <dbReference type="Proteomes" id="UP001186944"/>
    </source>
</evidence>
<dbReference type="InterPro" id="IPR029044">
    <property type="entry name" value="Nucleotide-diphossugar_trans"/>
</dbReference>
<dbReference type="EC" id="2.4.1.101" evidence="14 17"/>
<keyword evidence="8 17" id="KW-0735">Signal-anchor</keyword>
<dbReference type="Gene3D" id="3.90.550.10">
    <property type="entry name" value="Spore Coat Polysaccharide Biosynthesis Protein SpsA, Chain A"/>
    <property type="match status" value="1"/>
</dbReference>
<evidence type="ECO:0000256" key="12">
    <source>
        <dbReference type="ARBA" id="ARBA00023211"/>
    </source>
</evidence>
<dbReference type="PANTHER" id="PTHR10468">
    <property type="entry name" value="PROTEIN O-LINKED-MANNOSE BETA-1,2-N-ACETYLGLUCOSAMINYLTRANSFERASE 1/ALPHA-1,3-MANNOSYL-GLYCOPROTEIN 2-BETA-N-ACETYLGLUCOSAMINYLTRANSFERASE"/>
    <property type="match status" value="1"/>
</dbReference>
<keyword evidence="5" id="KW-0808">Transferase</keyword>
<dbReference type="Pfam" id="PF03071">
    <property type="entry name" value="GNT-I"/>
    <property type="match status" value="1"/>
</dbReference>
<dbReference type="Proteomes" id="UP001186944">
    <property type="component" value="Unassembled WGS sequence"/>
</dbReference>
<keyword evidence="9 17" id="KW-1133">Transmembrane helix</keyword>
<dbReference type="EMBL" id="VSWD01000008">
    <property type="protein sequence ID" value="KAK3095030.1"/>
    <property type="molecule type" value="Genomic_DNA"/>
</dbReference>
<keyword evidence="11 17" id="KW-0472">Membrane</keyword>
<reference evidence="18" key="1">
    <citation type="submission" date="2019-08" db="EMBL/GenBank/DDBJ databases">
        <title>The improved chromosome-level genome for the pearl oyster Pinctada fucata martensii using PacBio sequencing and Hi-C.</title>
        <authorList>
            <person name="Zheng Z."/>
        </authorList>
    </citation>
    <scope>NUCLEOTIDE SEQUENCE</scope>
    <source>
        <strain evidence="18">ZZ-2019</strain>
        <tissue evidence="18">Adductor muscle</tissue>
    </source>
</reference>
<dbReference type="InterPro" id="IPR004139">
    <property type="entry name" value="Glyco_trans_13"/>
</dbReference>
<sequence length="434" mass="50477">MLGLRRKYIVSLVVVIFLTWNVLMYFVLISRNPGKTNVESVEQHLMDLQGDLKKQLVDNEQLLQSLRKFRQRALEVKAQKVLKTTTKKPDPPKTKANIDPATVKLPILMIACDRVTVSRSLDLLLKHRKDAERFPIIVSQDCGHQPTADVINKYVKDKSVESHIKVPNDTNSNIHPDLSDIKLPWPQRKFTGYFKISRHYKWALNQIFNVFNYSAVIIVEDDLDISPDFYEYFSATFKILHEDDSLWCVSAWNDNGKNGMVSDDSELLYRTDFFPGLGWMMEGHTWQELAPKWPEAFWDDWMRAPEQRKDRVCIRPEICRTSTFGKKGVSRGLFFEKHLKFIRLNSNFVPFTQKDLSYLKKENYDEDFKKQVYDVPEFTIAEVTSGNKKHLKAVRVTYSTKEQFKSTAKKLGIMDDFKAWGSKNGLQGNSELCI</sequence>
<proteinExistence type="inferred from homology"/>
<keyword evidence="4 17" id="KW-0328">Glycosyltransferase</keyword>
<dbReference type="GO" id="GO:0003827">
    <property type="term" value="F:alpha-1,3-mannosylglycoprotein 2-beta-N-acetylglucosaminyltransferase activity"/>
    <property type="evidence" value="ECO:0007669"/>
    <property type="project" value="UniProtKB-UniRule"/>
</dbReference>
<evidence type="ECO:0000256" key="13">
    <source>
        <dbReference type="ARBA" id="ARBA00037706"/>
    </source>
</evidence>
<dbReference type="GO" id="GO:0030145">
    <property type="term" value="F:manganese ion binding"/>
    <property type="evidence" value="ECO:0007669"/>
    <property type="project" value="UniProtKB-UniRule"/>
</dbReference>
<evidence type="ECO:0000256" key="8">
    <source>
        <dbReference type="ARBA" id="ARBA00022968"/>
    </source>
</evidence>
<name>A0AA88Y8Q7_PINIB</name>
<comment type="caution">
    <text evidence="18">The sequence shown here is derived from an EMBL/GenBank/DDBJ whole genome shotgun (WGS) entry which is preliminary data.</text>
</comment>
<evidence type="ECO:0000256" key="16">
    <source>
        <dbReference type="ARBA" id="ARBA00049421"/>
    </source>
</evidence>
<evidence type="ECO:0000256" key="14">
    <source>
        <dbReference type="ARBA" id="ARBA00038949"/>
    </source>
</evidence>
<evidence type="ECO:0000256" key="4">
    <source>
        <dbReference type="ARBA" id="ARBA00022676"/>
    </source>
</evidence>
<dbReference type="AlphaFoldDB" id="A0AA88Y8Q7"/>
<comment type="subcellular location">
    <subcellularLocation>
        <location evidence="1 17">Golgi apparatus membrane</location>
        <topology evidence="1 17">Single-pass type II membrane protein</topology>
    </subcellularLocation>
</comment>
<dbReference type="InterPro" id="IPR052261">
    <property type="entry name" value="Glycosyltransferase_13"/>
</dbReference>
<evidence type="ECO:0000256" key="1">
    <source>
        <dbReference type="ARBA" id="ARBA00004323"/>
    </source>
</evidence>
<accession>A0AA88Y8Q7</accession>
<protein>
    <recommendedName>
        <fullName evidence="14 17">Alpha-1,3-mannosyl-glycoprotein 2-beta-N-acetylglucosaminyltransferase</fullName>
        <shortName evidence="17">GNT-I</shortName>
        <shortName evidence="17">GlcNAc-T I</shortName>
        <ecNumber evidence="14 17">2.4.1.101</ecNumber>
    </recommendedName>
    <alternativeName>
        <fullName evidence="15 17">N-glycosyl-oligosaccharide-glycoprotein N-acetylglucosaminyltransferase I</fullName>
    </alternativeName>
</protein>
<dbReference type="GO" id="GO:0000139">
    <property type="term" value="C:Golgi membrane"/>
    <property type="evidence" value="ECO:0007669"/>
    <property type="project" value="UniProtKB-SubCell"/>
</dbReference>
<dbReference type="SUPFAM" id="SSF53448">
    <property type="entry name" value="Nucleotide-diphospho-sugar transferases"/>
    <property type="match status" value="1"/>
</dbReference>
<evidence type="ECO:0000256" key="5">
    <source>
        <dbReference type="ARBA" id="ARBA00022679"/>
    </source>
</evidence>
<evidence type="ECO:0000256" key="11">
    <source>
        <dbReference type="ARBA" id="ARBA00023136"/>
    </source>
</evidence>
<dbReference type="FunFam" id="3.90.550.10:FF:000055">
    <property type="entry name" value="Alpha-1,3-mannosyl-glycoprotein 2-beta-N-acetylglucosaminyltransferase"/>
    <property type="match status" value="1"/>
</dbReference>
<evidence type="ECO:0000256" key="6">
    <source>
        <dbReference type="ARBA" id="ARBA00022692"/>
    </source>
</evidence>
<organism evidence="18 19">
    <name type="scientific">Pinctada imbricata</name>
    <name type="common">Atlantic pearl-oyster</name>
    <name type="synonym">Pinctada martensii</name>
    <dbReference type="NCBI Taxonomy" id="66713"/>
    <lineage>
        <taxon>Eukaryota</taxon>
        <taxon>Metazoa</taxon>
        <taxon>Spiralia</taxon>
        <taxon>Lophotrochozoa</taxon>
        <taxon>Mollusca</taxon>
        <taxon>Bivalvia</taxon>
        <taxon>Autobranchia</taxon>
        <taxon>Pteriomorphia</taxon>
        <taxon>Pterioida</taxon>
        <taxon>Pterioidea</taxon>
        <taxon>Pteriidae</taxon>
        <taxon>Pinctada</taxon>
    </lineage>
</organism>
<keyword evidence="7 17" id="KW-0479">Metal-binding</keyword>